<dbReference type="Proteomes" id="UP001151760">
    <property type="component" value="Unassembled WGS sequence"/>
</dbReference>
<protein>
    <submittedName>
        <fullName evidence="1">Uncharacterized protein</fullName>
    </submittedName>
</protein>
<organism evidence="1 2">
    <name type="scientific">Tanacetum coccineum</name>
    <dbReference type="NCBI Taxonomy" id="301880"/>
    <lineage>
        <taxon>Eukaryota</taxon>
        <taxon>Viridiplantae</taxon>
        <taxon>Streptophyta</taxon>
        <taxon>Embryophyta</taxon>
        <taxon>Tracheophyta</taxon>
        <taxon>Spermatophyta</taxon>
        <taxon>Magnoliopsida</taxon>
        <taxon>eudicotyledons</taxon>
        <taxon>Gunneridae</taxon>
        <taxon>Pentapetalae</taxon>
        <taxon>asterids</taxon>
        <taxon>campanulids</taxon>
        <taxon>Asterales</taxon>
        <taxon>Asteraceae</taxon>
        <taxon>Asteroideae</taxon>
        <taxon>Anthemideae</taxon>
        <taxon>Anthemidinae</taxon>
        <taxon>Tanacetum</taxon>
    </lineage>
</organism>
<accession>A0ABQ5D3L7</accession>
<keyword evidence="2" id="KW-1185">Reference proteome</keyword>
<reference evidence="1" key="2">
    <citation type="submission" date="2022-01" db="EMBL/GenBank/DDBJ databases">
        <authorList>
            <person name="Yamashiro T."/>
            <person name="Shiraishi A."/>
            <person name="Satake H."/>
            <person name="Nakayama K."/>
        </authorList>
    </citation>
    <scope>NUCLEOTIDE SEQUENCE</scope>
</reference>
<reference evidence="1" key="1">
    <citation type="journal article" date="2022" name="Int. J. Mol. Sci.">
        <title>Draft Genome of Tanacetum Coccineum: Genomic Comparison of Closely Related Tanacetum-Family Plants.</title>
        <authorList>
            <person name="Yamashiro T."/>
            <person name="Shiraishi A."/>
            <person name="Nakayama K."/>
            <person name="Satake H."/>
        </authorList>
    </citation>
    <scope>NUCLEOTIDE SEQUENCE</scope>
</reference>
<proteinExistence type="predicted"/>
<comment type="caution">
    <text evidence="1">The sequence shown here is derived from an EMBL/GenBank/DDBJ whole genome shotgun (WGS) entry which is preliminary data.</text>
</comment>
<dbReference type="EMBL" id="BQNB010014725">
    <property type="protein sequence ID" value="GJT31679.1"/>
    <property type="molecule type" value="Genomic_DNA"/>
</dbReference>
<sequence>MYLGTGMLDWIARMANAAFESQVHNKYTYSASAEDIEGSPAFMDDTADQLSPPRNCMPPDVLYVNRDKARLIPKLKKHCSKTGVLRIPETLVNGSF</sequence>
<gene>
    <name evidence="1" type="ORF">Tco_0922098</name>
</gene>
<evidence type="ECO:0000313" key="1">
    <source>
        <dbReference type="EMBL" id="GJT31679.1"/>
    </source>
</evidence>
<evidence type="ECO:0000313" key="2">
    <source>
        <dbReference type="Proteomes" id="UP001151760"/>
    </source>
</evidence>
<name>A0ABQ5D3L7_9ASTR</name>